<sequence length="510" mass="56097">MNAPVVYEVNTWVWLTDLERRHGRSMTLANVPRQAWAEVTPPGVDLVWLMGVWDRSPAGTRIAVADPALTASFSRALPDLTAADVAGSAYCVRDYVVHPRFGGAAGLAAARAELAARKAGLMLDYVPNHVAPDHPWTVEHPEYFVTGTADELARAPGDFLEIGGLALARGRDPYFPPWPDVVQLNAFSPGLREATARRLADIADQCDAIRCDMAMLLMNDVFARTWGDRAGPVPETEFWPEVIAALRAGNPSAMLVAEAYWDREAALQAQGFDFCYDKRLYDRLIEGDPERIRLHLSASPGYQGRLLRFIENHDEPRAVQAFGRERARAAAVLISVLPGAVLWHEGQFDGRRRHVPVFLGRRPPEPDDGDLRRFYIRLLAAVSVAGLREGSWELLRCTGWADNASCLNLIATARSGAPHRALTIVNYSDTPSQGRVRLPWADLADEEWLLSDLLTGASFVRDGSELEEAGLYVSLPPWGSHLLTVQENPAPSPEFLATLPLSLALPPAPD</sequence>
<keyword evidence="2" id="KW-0378">Hydrolase</keyword>
<dbReference type="EMBL" id="BAAAUV010000004">
    <property type="protein sequence ID" value="GAA3205888.1"/>
    <property type="molecule type" value="Genomic_DNA"/>
</dbReference>
<dbReference type="SUPFAM" id="SSF51445">
    <property type="entry name" value="(Trans)glycosidases"/>
    <property type="match status" value="1"/>
</dbReference>
<reference evidence="3" key="1">
    <citation type="journal article" date="2019" name="Int. J. Syst. Evol. Microbiol.">
        <title>The Global Catalogue of Microorganisms (GCM) 10K type strain sequencing project: providing services to taxonomists for standard genome sequencing and annotation.</title>
        <authorList>
            <consortium name="The Broad Institute Genomics Platform"/>
            <consortium name="The Broad Institute Genome Sequencing Center for Infectious Disease"/>
            <person name="Wu L."/>
            <person name="Ma J."/>
        </authorList>
    </citation>
    <scope>NUCLEOTIDE SEQUENCE [LARGE SCALE GENOMIC DNA]</scope>
    <source>
        <strain evidence="3">JCM 9377</strain>
    </source>
</reference>
<dbReference type="GO" id="GO:0016787">
    <property type="term" value="F:hydrolase activity"/>
    <property type="evidence" value="ECO:0007669"/>
    <property type="project" value="UniProtKB-KW"/>
</dbReference>
<gene>
    <name evidence="2" type="ORF">GCM10010468_21150</name>
</gene>
<name>A0ABP6Q6E7_9ACTN</name>
<proteinExistence type="predicted"/>
<keyword evidence="3" id="KW-1185">Reference proteome</keyword>
<organism evidence="2 3">
    <name type="scientific">Actinocorallia longicatena</name>
    <dbReference type="NCBI Taxonomy" id="111803"/>
    <lineage>
        <taxon>Bacteria</taxon>
        <taxon>Bacillati</taxon>
        <taxon>Actinomycetota</taxon>
        <taxon>Actinomycetes</taxon>
        <taxon>Streptosporangiales</taxon>
        <taxon>Thermomonosporaceae</taxon>
        <taxon>Actinocorallia</taxon>
    </lineage>
</organism>
<dbReference type="Proteomes" id="UP001501237">
    <property type="component" value="Unassembled WGS sequence"/>
</dbReference>
<dbReference type="InterPro" id="IPR006047">
    <property type="entry name" value="GH13_cat_dom"/>
</dbReference>
<dbReference type="PANTHER" id="PTHR47786:SF2">
    <property type="entry name" value="GLYCOSYL HYDROLASE FAMILY 13 CATALYTIC DOMAIN-CONTAINING PROTEIN"/>
    <property type="match status" value="1"/>
</dbReference>
<evidence type="ECO:0000313" key="3">
    <source>
        <dbReference type="Proteomes" id="UP001501237"/>
    </source>
</evidence>
<dbReference type="Gene3D" id="3.20.20.80">
    <property type="entry name" value="Glycosidases"/>
    <property type="match status" value="1"/>
</dbReference>
<feature type="domain" description="Glycosyl hydrolase family 13 catalytic" evidence="1">
    <location>
        <begin position="67"/>
        <end position="388"/>
    </location>
</feature>
<evidence type="ECO:0000259" key="1">
    <source>
        <dbReference type="SMART" id="SM00642"/>
    </source>
</evidence>
<dbReference type="CDD" id="cd11347">
    <property type="entry name" value="AmyAc_1"/>
    <property type="match status" value="1"/>
</dbReference>
<dbReference type="InterPro" id="IPR017853">
    <property type="entry name" value="GH"/>
</dbReference>
<evidence type="ECO:0000313" key="2">
    <source>
        <dbReference type="EMBL" id="GAA3205888.1"/>
    </source>
</evidence>
<dbReference type="SMART" id="SM00642">
    <property type="entry name" value="Aamy"/>
    <property type="match status" value="1"/>
</dbReference>
<comment type="caution">
    <text evidence="2">The sequence shown here is derived from an EMBL/GenBank/DDBJ whole genome shotgun (WGS) entry which is preliminary data.</text>
</comment>
<protein>
    <submittedName>
        <fullName evidence="2">Alpha-amylase family glycosyl hydrolase</fullName>
    </submittedName>
</protein>
<dbReference type="RefSeq" id="WP_344825483.1">
    <property type="nucleotide sequence ID" value="NZ_BAAAUV010000004.1"/>
</dbReference>
<accession>A0ABP6Q6E7</accession>
<dbReference type="PANTHER" id="PTHR47786">
    <property type="entry name" value="ALPHA-1,4-GLUCAN:MALTOSE-1-PHOSPHATE MALTOSYLTRANSFERASE"/>
    <property type="match status" value="1"/>
</dbReference>